<organism evidence="2 3">
    <name type="scientific">Sphingobium indicum BiD32</name>
    <dbReference type="NCBI Taxonomy" id="1301087"/>
    <lineage>
        <taxon>Bacteria</taxon>
        <taxon>Pseudomonadati</taxon>
        <taxon>Pseudomonadota</taxon>
        <taxon>Alphaproteobacteria</taxon>
        <taxon>Sphingomonadales</taxon>
        <taxon>Sphingomonadaceae</taxon>
        <taxon>Sphingobium</taxon>
    </lineage>
</organism>
<sequence length="63" mass="6945">MVGTHLLLLIQAALVLWSAPSLDIALRVLIALVFAMAVGGLCAAIHGLSDDNRQTWWRRRHGR</sequence>
<evidence type="ECO:0000313" key="3">
    <source>
        <dbReference type="Proteomes" id="UP000013201"/>
    </source>
</evidence>
<reference evidence="3" key="2">
    <citation type="submission" date="2013-04" db="EMBL/GenBank/DDBJ databases">
        <title>Bisphenol A degrading Sphingobium sp. strain BiD32.</title>
        <authorList>
            <person name="Nielsen J.L."/>
            <person name="Zhou N.A."/>
            <person name="Kjeldal H."/>
        </authorList>
    </citation>
    <scope>NUCLEOTIDE SEQUENCE [LARGE SCALE GENOMIC DNA]</scope>
    <source>
        <strain evidence="3">BiD32</strain>
    </source>
</reference>
<keyword evidence="1" id="KW-0812">Transmembrane</keyword>
<reference evidence="2 3" key="1">
    <citation type="submission" date="2013-03" db="EMBL/GenBank/DDBJ databases">
        <authorList>
            <person name="Le V."/>
        </authorList>
    </citation>
    <scope>NUCLEOTIDE SEQUENCE [LARGE SCALE GENOMIC DNA]</scope>
    <source>
        <strain evidence="2 3">BiD32</strain>
    </source>
</reference>
<evidence type="ECO:0000256" key="1">
    <source>
        <dbReference type="SAM" id="Phobius"/>
    </source>
</evidence>
<dbReference type="EMBL" id="CAVK010000042">
    <property type="protein sequence ID" value="CCW16553.1"/>
    <property type="molecule type" value="Genomic_DNA"/>
</dbReference>
<protein>
    <submittedName>
        <fullName evidence="2">Uncharacterized protein</fullName>
    </submittedName>
</protein>
<gene>
    <name evidence="2" type="ORF">EBBID32_8890</name>
</gene>
<keyword evidence="3" id="KW-1185">Reference proteome</keyword>
<name>N1MM38_9SPHN</name>
<comment type="caution">
    <text evidence="2">The sequence shown here is derived from an EMBL/GenBank/DDBJ whole genome shotgun (WGS) entry which is preliminary data.</text>
</comment>
<dbReference type="AlphaFoldDB" id="N1MM38"/>
<feature type="transmembrane region" description="Helical" evidence="1">
    <location>
        <begin position="28"/>
        <end position="49"/>
    </location>
</feature>
<dbReference type="Proteomes" id="UP000013201">
    <property type="component" value="Unassembled WGS sequence"/>
</dbReference>
<keyword evidence="1" id="KW-0472">Membrane</keyword>
<accession>N1MM38</accession>
<evidence type="ECO:0000313" key="2">
    <source>
        <dbReference type="EMBL" id="CCW16553.1"/>
    </source>
</evidence>
<proteinExistence type="predicted"/>
<keyword evidence="1" id="KW-1133">Transmembrane helix</keyword>